<protein>
    <submittedName>
        <fullName evidence="5">Cell death abnormality protein 1-like</fullName>
    </submittedName>
</protein>
<sequence length="253" mass="27950">MCKYRGCIFYFLHFSLYSVVVVSNTKLGEDNECPIGMTGAKCAIPCRYPSYGKGCQSRCYCSEDNCSATTGCKDGLQYLTLPTTQRTTAKKQVDEWIVPTLRTKVCPMGYTGRSCEISCRFPAYGVLCQSECNCSKDHCNYVSGCGVTETRGVTKTLSQDILTRDSNSRKTYHGATMQSSTFNGKAINSSNYVVKNSSGNDTSTRVLKIAIAVLTVFALILIVIYKCVAPLQKKYYFVKSNQASCEELIITDE</sequence>
<evidence type="ECO:0000256" key="1">
    <source>
        <dbReference type="ARBA" id="ARBA00022536"/>
    </source>
</evidence>
<feature type="chain" id="PRO_5034794158" evidence="3">
    <location>
        <begin position="24"/>
        <end position="253"/>
    </location>
</feature>
<feature type="signal peptide" evidence="3">
    <location>
        <begin position="1"/>
        <end position="23"/>
    </location>
</feature>
<gene>
    <name evidence="5" type="primary">LOC111103951</name>
</gene>
<dbReference type="RefSeq" id="XP_022293312.1">
    <property type="nucleotide sequence ID" value="XM_022437604.1"/>
</dbReference>
<evidence type="ECO:0000256" key="3">
    <source>
        <dbReference type="SAM" id="SignalP"/>
    </source>
</evidence>
<keyword evidence="2" id="KW-1133">Transmembrane helix</keyword>
<dbReference type="GO" id="GO:0005044">
    <property type="term" value="F:scavenger receptor activity"/>
    <property type="evidence" value="ECO:0007669"/>
    <property type="project" value="InterPro"/>
</dbReference>
<keyword evidence="3" id="KW-0732">Signal</keyword>
<dbReference type="AlphaFoldDB" id="A0A8B8AP61"/>
<accession>A0A8B8AP61</accession>
<keyword evidence="2" id="KW-0472">Membrane</keyword>
<dbReference type="KEGG" id="cvn:111103951"/>
<keyword evidence="1" id="KW-0245">EGF-like domain</keyword>
<evidence type="ECO:0000313" key="5">
    <source>
        <dbReference type="RefSeq" id="XP_022293312.1"/>
    </source>
</evidence>
<evidence type="ECO:0000313" key="4">
    <source>
        <dbReference type="Proteomes" id="UP000694844"/>
    </source>
</evidence>
<dbReference type="OrthoDB" id="6083208at2759"/>
<dbReference type="PANTHER" id="PTHR24043">
    <property type="entry name" value="SCAVENGER RECEPTOR CLASS F"/>
    <property type="match status" value="1"/>
</dbReference>
<dbReference type="PANTHER" id="PTHR24043:SF8">
    <property type="entry name" value="EGF-LIKE DOMAIN-CONTAINING PROTEIN"/>
    <property type="match status" value="1"/>
</dbReference>
<dbReference type="GeneID" id="111103951"/>
<dbReference type="Gene3D" id="2.170.300.10">
    <property type="entry name" value="Tie2 ligand-binding domain superfamily"/>
    <property type="match status" value="2"/>
</dbReference>
<organism evidence="4 5">
    <name type="scientific">Crassostrea virginica</name>
    <name type="common">Eastern oyster</name>
    <dbReference type="NCBI Taxonomy" id="6565"/>
    <lineage>
        <taxon>Eukaryota</taxon>
        <taxon>Metazoa</taxon>
        <taxon>Spiralia</taxon>
        <taxon>Lophotrochozoa</taxon>
        <taxon>Mollusca</taxon>
        <taxon>Bivalvia</taxon>
        <taxon>Autobranchia</taxon>
        <taxon>Pteriomorphia</taxon>
        <taxon>Ostreida</taxon>
        <taxon>Ostreoidea</taxon>
        <taxon>Ostreidae</taxon>
        <taxon>Crassostrea</taxon>
    </lineage>
</organism>
<feature type="transmembrane region" description="Helical" evidence="2">
    <location>
        <begin position="206"/>
        <end position="225"/>
    </location>
</feature>
<proteinExistence type="predicted"/>
<dbReference type="InterPro" id="IPR042635">
    <property type="entry name" value="MEGF10/SREC1/2-like"/>
</dbReference>
<reference evidence="5" key="1">
    <citation type="submission" date="2025-08" db="UniProtKB">
        <authorList>
            <consortium name="RefSeq"/>
        </authorList>
    </citation>
    <scope>IDENTIFICATION</scope>
    <source>
        <tissue evidence="5">Whole sample</tissue>
    </source>
</reference>
<keyword evidence="4" id="KW-1185">Reference proteome</keyword>
<evidence type="ECO:0000256" key="2">
    <source>
        <dbReference type="SAM" id="Phobius"/>
    </source>
</evidence>
<name>A0A8B8AP61_CRAVI</name>
<dbReference type="Proteomes" id="UP000694844">
    <property type="component" value="Chromosome 7"/>
</dbReference>
<keyword evidence="2" id="KW-0812">Transmembrane</keyword>